<keyword evidence="3" id="KW-1185">Reference proteome</keyword>
<dbReference type="PANTHER" id="PTHR43011">
    <property type="entry name" value="IRON-SULFUR CLUSTER ASSEMBLY 2 HOMOLOG, MITOCHONDRIAL"/>
    <property type="match status" value="1"/>
</dbReference>
<comment type="caution">
    <text evidence="2">The sequence shown here is derived from an EMBL/GenBank/DDBJ whole genome shotgun (WGS) entry which is preliminary data.</text>
</comment>
<evidence type="ECO:0000313" key="2">
    <source>
        <dbReference type="EMBL" id="TCS61762.1"/>
    </source>
</evidence>
<protein>
    <submittedName>
        <fullName evidence="2">Iron-sulfur cluster assembly protein</fullName>
    </submittedName>
</protein>
<dbReference type="RefSeq" id="WP_132939465.1">
    <property type="nucleotide sequence ID" value="NZ_CP119676.1"/>
</dbReference>
<dbReference type="Pfam" id="PF01521">
    <property type="entry name" value="Fe-S_biosyn"/>
    <property type="match status" value="1"/>
</dbReference>
<dbReference type="GO" id="GO:0051539">
    <property type="term" value="F:4 iron, 4 sulfur cluster binding"/>
    <property type="evidence" value="ECO:0007669"/>
    <property type="project" value="TreeGrafter"/>
</dbReference>
<dbReference type="Gene3D" id="2.60.300.12">
    <property type="entry name" value="HesB-like domain"/>
    <property type="match status" value="1"/>
</dbReference>
<dbReference type="InterPro" id="IPR000361">
    <property type="entry name" value="ATAP_core_dom"/>
</dbReference>
<reference evidence="2 3" key="1">
    <citation type="submission" date="2019-03" db="EMBL/GenBank/DDBJ databases">
        <title>Genomic Encyclopedia of Type Strains, Phase IV (KMG-IV): sequencing the most valuable type-strain genomes for metagenomic binning, comparative biology and taxonomic classification.</title>
        <authorList>
            <person name="Goeker M."/>
        </authorList>
    </citation>
    <scope>NUCLEOTIDE SEQUENCE [LARGE SCALE GENOMIC DNA]</scope>
    <source>
        <strain evidence="2 3">DSM 101688</strain>
    </source>
</reference>
<feature type="domain" description="Core" evidence="1">
    <location>
        <begin position="2"/>
        <end position="103"/>
    </location>
</feature>
<dbReference type="SUPFAM" id="SSF89360">
    <property type="entry name" value="HesB-like domain"/>
    <property type="match status" value="1"/>
</dbReference>
<name>A0A4R3J8F0_9PROT</name>
<sequence length="107" mass="11040">MLNLTEDARRAVARFISTSKTPVTGLRIAVTGGGCSGFQYAMKLEGAAAAEDTVVECGDARVFVDPQSAPLLVGVTVDFQDSLEGSGFVFENPNAKSGCGCGKSFTA</sequence>
<dbReference type="GO" id="GO:0016226">
    <property type="term" value="P:iron-sulfur cluster assembly"/>
    <property type="evidence" value="ECO:0007669"/>
    <property type="project" value="InterPro"/>
</dbReference>
<accession>A0A4R3J8F0</accession>
<dbReference type="PANTHER" id="PTHR43011:SF1">
    <property type="entry name" value="IRON-SULFUR CLUSTER ASSEMBLY 2 HOMOLOG, MITOCHONDRIAL"/>
    <property type="match status" value="1"/>
</dbReference>
<dbReference type="EMBL" id="SLZW01000007">
    <property type="protein sequence ID" value="TCS61762.1"/>
    <property type="molecule type" value="Genomic_DNA"/>
</dbReference>
<dbReference type="OrthoDB" id="9801228at2"/>
<evidence type="ECO:0000313" key="3">
    <source>
        <dbReference type="Proteomes" id="UP000295304"/>
    </source>
</evidence>
<dbReference type="NCBIfam" id="TIGR00049">
    <property type="entry name" value="iron-sulfur cluster assembly accessory protein"/>
    <property type="match status" value="1"/>
</dbReference>
<organism evidence="2 3">
    <name type="scientific">Varunaivibrio sulfuroxidans</name>
    <dbReference type="NCBI Taxonomy" id="1773489"/>
    <lineage>
        <taxon>Bacteria</taxon>
        <taxon>Pseudomonadati</taxon>
        <taxon>Pseudomonadota</taxon>
        <taxon>Alphaproteobacteria</taxon>
        <taxon>Rhodospirillales</taxon>
        <taxon>Magnetovibrionaceae</taxon>
        <taxon>Varunaivibrio</taxon>
    </lineage>
</organism>
<dbReference type="InterPro" id="IPR017870">
    <property type="entry name" value="FeS_cluster_insertion_CS"/>
</dbReference>
<dbReference type="GO" id="GO:0005506">
    <property type="term" value="F:iron ion binding"/>
    <property type="evidence" value="ECO:0007669"/>
    <property type="project" value="TreeGrafter"/>
</dbReference>
<dbReference type="AlphaFoldDB" id="A0A4R3J8F0"/>
<dbReference type="InterPro" id="IPR016092">
    <property type="entry name" value="ATAP"/>
</dbReference>
<gene>
    <name evidence="2" type="ORF">EDD55_107171</name>
</gene>
<dbReference type="InterPro" id="IPR035903">
    <property type="entry name" value="HesB-like_dom_sf"/>
</dbReference>
<evidence type="ECO:0000259" key="1">
    <source>
        <dbReference type="Pfam" id="PF01521"/>
    </source>
</evidence>
<dbReference type="GO" id="GO:0051537">
    <property type="term" value="F:2 iron, 2 sulfur cluster binding"/>
    <property type="evidence" value="ECO:0007669"/>
    <property type="project" value="UniProtKB-ARBA"/>
</dbReference>
<proteinExistence type="predicted"/>
<dbReference type="Proteomes" id="UP000295304">
    <property type="component" value="Unassembled WGS sequence"/>
</dbReference>
<dbReference type="PROSITE" id="PS01152">
    <property type="entry name" value="HESB"/>
    <property type="match status" value="1"/>
</dbReference>